<evidence type="ECO:0000313" key="5">
    <source>
        <dbReference type="EMBL" id="KAK9077850.1"/>
    </source>
</evidence>
<keyword evidence="6" id="KW-1185">Reference proteome</keyword>
<evidence type="ECO:0000256" key="2">
    <source>
        <dbReference type="ARBA" id="ARBA00022737"/>
    </source>
</evidence>
<name>A0AAP0HCL1_9ASTR</name>
<dbReference type="InterPro" id="IPR011990">
    <property type="entry name" value="TPR-like_helical_dom_sf"/>
</dbReference>
<evidence type="ECO:0000256" key="1">
    <source>
        <dbReference type="ARBA" id="ARBA00007626"/>
    </source>
</evidence>
<comment type="similarity">
    <text evidence="1">Belongs to the PPR family. P subfamily.</text>
</comment>
<dbReference type="InterPro" id="IPR051240">
    <property type="entry name" value="Mito_RNA-Proc/Resp"/>
</dbReference>
<dbReference type="InterPro" id="IPR002885">
    <property type="entry name" value="PPR_rpt"/>
</dbReference>
<dbReference type="Pfam" id="PF13041">
    <property type="entry name" value="PPR_2"/>
    <property type="match status" value="2"/>
</dbReference>
<accession>A0AAP0HCL1</accession>
<reference evidence="5 6" key="1">
    <citation type="submission" date="2024-04" db="EMBL/GenBank/DDBJ databases">
        <title>The reference genome of an endangered Asteraceae, Deinandra increscens subsp. villosa, native to the Central Coast of California.</title>
        <authorList>
            <person name="Guilliams M."/>
            <person name="Hasenstab-Lehman K."/>
            <person name="Meyer R."/>
            <person name="Mcevoy S."/>
        </authorList>
    </citation>
    <scope>NUCLEOTIDE SEQUENCE [LARGE SCALE GENOMIC DNA]</scope>
    <source>
        <tissue evidence="5">Leaf</tissue>
    </source>
</reference>
<organism evidence="5 6">
    <name type="scientific">Deinandra increscens subsp. villosa</name>
    <dbReference type="NCBI Taxonomy" id="3103831"/>
    <lineage>
        <taxon>Eukaryota</taxon>
        <taxon>Viridiplantae</taxon>
        <taxon>Streptophyta</taxon>
        <taxon>Embryophyta</taxon>
        <taxon>Tracheophyta</taxon>
        <taxon>Spermatophyta</taxon>
        <taxon>Magnoliopsida</taxon>
        <taxon>eudicotyledons</taxon>
        <taxon>Gunneridae</taxon>
        <taxon>Pentapetalae</taxon>
        <taxon>asterids</taxon>
        <taxon>campanulids</taxon>
        <taxon>Asterales</taxon>
        <taxon>Asteraceae</taxon>
        <taxon>Asteroideae</taxon>
        <taxon>Heliantheae alliance</taxon>
        <taxon>Madieae</taxon>
        <taxon>Madiinae</taxon>
        <taxon>Deinandra</taxon>
    </lineage>
</organism>
<dbReference type="AlphaFoldDB" id="A0AAP0HCL1"/>
<feature type="compositionally biased region" description="Basic and acidic residues" evidence="4">
    <location>
        <begin position="11"/>
        <end position="20"/>
    </location>
</feature>
<comment type="caution">
    <text evidence="5">The sequence shown here is derived from an EMBL/GenBank/DDBJ whole genome shotgun (WGS) entry which is preliminary data.</text>
</comment>
<evidence type="ECO:0000256" key="3">
    <source>
        <dbReference type="PROSITE-ProRule" id="PRU00708"/>
    </source>
</evidence>
<feature type="repeat" description="PPR" evidence="3">
    <location>
        <begin position="306"/>
        <end position="340"/>
    </location>
</feature>
<feature type="repeat" description="PPR" evidence="3">
    <location>
        <begin position="129"/>
        <end position="163"/>
    </location>
</feature>
<dbReference type="PANTHER" id="PTHR47933:SF14">
    <property type="entry name" value="PENTATRICOPEPTIDE REPEAT (PPR) SUPERFAMILY PROTEIN"/>
    <property type="match status" value="1"/>
</dbReference>
<feature type="region of interest" description="Disordered" evidence="4">
    <location>
        <begin position="1"/>
        <end position="25"/>
    </location>
</feature>
<feature type="repeat" description="PPR" evidence="3">
    <location>
        <begin position="341"/>
        <end position="375"/>
    </location>
</feature>
<dbReference type="PANTHER" id="PTHR47933">
    <property type="entry name" value="PENTATRICOPEPTIDE REPEAT-CONTAINING PROTEIN 1, MITOCHONDRIAL"/>
    <property type="match status" value="1"/>
</dbReference>
<dbReference type="NCBIfam" id="TIGR00756">
    <property type="entry name" value="PPR"/>
    <property type="match status" value="1"/>
</dbReference>
<dbReference type="Proteomes" id="UP001408789">
    <property type="component" value="Unassembled WGS sequence"/>
</dbReference>
<evidence type="ECO:0000256" key="4">
    <source>
        <dbReference type="SAM" id="MobiDB-lite"/>
    </source>
</evidence>
<keyword evidence="2" id="KW-0677">Repeat</keyword>
<dbReference type="EMBL" id="JBCNJP010000007">
    <property type="protein sequence ID" value="KAK9077850.1"/>
    <property type="molecule type" value="Genomic_DNA"/>
</dbReference>
<evidence type="ECO:0000313" key="6">
    <source>
        <dbReference type="Proteomes" id="UP001408789"/>
    </source>
</evidence>
<dbReference type="Gene3D" id="1.25.40.10">
    <property type="entry name" value="Tetratricopeptide repeat domain"/>
    <property type="match status" value="4"/>
</dbReference>
<protein>
    <recommendedName>
        <fullName evidence="7">Pentatricopeptide repeat-containing protein</fullName>
    </recommendedName>
</protein>
<gene>
    <name evidence="5" type="ORF">SSX86_006188</name>
</gene>
<evidence type="ECO:0008006" key="7">
    <source>
        <dbReference type="Google" id="ProtNLM"/>
    </source>
</evidence>
<dbReference type="GO" id="GO:0003729">
    <property type="term" value="F:mRNA binding"/>
    <property type="evidence" value="ECO:0007669"/>
    <property type="project" value="TreeGrafter"/>
</dbReference>
<feature type="region of interest" description="Disordered" evidence="4">
    <location>
        <begin position="503"/>
        <end position="522"/>
    </location>
</feature>
<dbReference type="PROSITE" id="PS51375">
    <property type="entry name" value="PPR"/>
    <property type="match status" value="3"/>
</dbReference>
<sequence length="550" mass="62532">MEPPLSSKPLEQQEKSEKPPKQFPSYLDAHDLAPRARTVCEILARVYPGEVETALSTMGMHLEPEVVEQVLKFSYGYPETAVTFFKWVGLRLKYSPLMWNLIVNLLGKNQMFDQMWDAIRAMKQDGALSLTTFVSVFGSYCEAGRFSDAVMAFDVMDKYAIEPDVVAVNSLLSAMCREESQMTKAYEFFEKVKTKIPPDGDTYAILFEGWEKEGNVAKAKTMFGDMVIRVGWSPEYMSAYDAFLIILVRASELDEAFNFLKVMKGKKSLPGLKFFSTALDFLVQKNDSANALLLWDAMMMSELTPNLTMYNAMIGLLCDNDAIDNAFKLLDQMPYDGVFADSLTYNMIFQSLIKNKKVKDVGKFFFEMIKNEQPPTPANCADAIALFFDHDDPEMAYEIWFYMKKDGVTPIEDSANALLKGLASLGRMSELKRNAERMLRGRIKIYVSTMEKLKTACSREGKRACELYDDLDRKWRWYNSKKHIQRLQNPNLIVIPEHKTSATTTTAHRRCQSTEDGGGNYKHRRPLATIANICHPEGVHHIVVFTSSGQ</sequence>
<proteinExistence type="inferred from homology"/>